<evidence type="ECO:0000256" key="1">
    <source>
        <dbReference type="ARBA" id="ARBA00022723"/>
    </source>
</evidence>
<keyword evidence="9" id="KW-1185">Reference proteome</keyword>
<dbReference type="GO" id="GO:0005737">
    <property type="term" value="C:cytoplasm"/>
    <property type="evidence" value="ECO:0007669"/>
    <property type="project" value="TreeGrafter"/>
</dbReference>
<evidence type="ECO:0000256" key="6">
    <source>
        <dbReference type="SAM" id="MobiDB-lite"/>
    </source>
</evidence>
<dbReference type="InterPro" id="IPR018253">
    <property type="entry name" value="DnaJ_domain_CS"/>
</dbReference>
<dbReference type="EMBL" id="JAESIY010000008">
    <property type="protein sequence ID" value="MBL3657656.1"/>
    <property type="molecule type" value="Genomic_DNA"/>
</dbReference>
<dbReference type="InterPro" id="IPR008971">
    <property type="entry name" value="HSP40/DnaJ_pept-bd"/>
</dbReference>
<dbReference type="SUPFAM" id="SSF46565">
    <property type="entry name" value="Chaperone J-domain"/>
    <property type="match status" value="1"/>
</dbReference>
<dbReference type="InterPro" id="IPR002939">
    <property type="entry name" value="DnaJ_C"/>
</dbReference>
<evidence type="ECO:0000256" key="2">
    <source>
        <dbReference type="ARBA" id="ARBA00022737"/>
    </source>
</evidence>
<dbReference type="FunFam" id="2.60.260.20:FF:000005">
    <property type="entry name" value="Chaperone protein dnaJ 1, mitochondrial"/>
    <property type="match status" value="1"/>
</dbReference>
<accession>A0A937K1M6</accession>
<proteinExistence type="predicted"/>
<dbReference type="SMART" id="SM00271">
    <property type="entry name" value="DnaJ"/>
    <property type="match status" value="1"/>
</dbReference>
<dbReference type="Gene3D" id="2.60.260.20">
    <property type="entry name" value="Urease metallochaperone UreE, N-terminal domain"/>
    <property type="match status" value="2"/>
</dbReference>
<keyword evidence="1" id="KW-0479">Metal-binding</keyword>
<dbReference type="RefSeq" id="WP_202245436.1">
    <property type="nucleotide sequence ID" value="NZ_JAESIY010000008.1"/>
</dbReference>
<reference evidence="8" key="1">
    <citation type="submission" date="2021-01" db="EMBL/GenBank/DDBJ databases">
        <title>Fulvivirga kasyanovii gen. nov., sp nov., a novel member of the phylum Bacteroidetes isolated from seawater in a mussel farm.</title>
        <authorList>
            <person name="Zhao L.-H."/>
            <person name="Wang Z.-J."/>
        </authorList>
    </citation>
    <scope>NUCLEOTIDE SEQUENCE</scope>
    <source>
        <strain evidence="8">2943</strain>
    </source>
</reference>
<dbReference type="Pfam" id="PF00226">
    <property type="entry name" value="DnaJ"/>
    <property type="match status" value="1"/>
</dbReference>
<gene>
    <name evidence="8" type="ORF">JL102_16015</name>
</gene>
<dbReference type="PANTHER" id="PTHR43096">
    <property type="entry name" value="DNAJ HOMOLOG 1, MITOCHONDRIAL-RELATED"/>
    <property type="match status" value="1"/>
</dbReference>
<dbReference type="Pfam" id="PF01556">
    <property type="entry name" value="DnaJ_C"/>
    <property type="match status" value="1"/>
</dbReference>
<name>A0A937K1M6_9BACT</name>
<dbReference type="CDD" id="cd10747">
    <property type="entry name" value="DnaJ_C"/>
    <property type="match status" value="1"/>
</dbReference>
<evidence type="ECO:0000256" key="5">
    <source>
        <dbReference type="ARBA" id="ARBA00023186"/>
    </source>
</evidence>
<protein>
    <submittedName>
        <fullName evidence="8">J domain-containing protein</fullName>
    </submittedName>
</protein>
<dbReference type="GO" id="GO:0051082">
    <property type="term" value="F:unfolded protein binding"/>
    <property type="evidence" value="ECO:0007669"/>
    <property type="project" value="InterPro"/>
</dbReference>
<dbReference type="GO" id="GO:0008270">
    <property type="term" value="F:zinc ion binding"/>
    <property type="evidence" value="ECO:0007669"/>
    <property type="project" value="UniProtKB-KW"/>
</dbReference>
<keyword evidence="3" id="KW-0863">Zinc-finger</keyword>
<evidence type="ECO:0000256" key="4">
    <source>
        <dbReference type="ARBA" id="ARBA00022833"/>
    </source>
</evidence>
<evidence type="ECO:0000256" key="3">
    <source>
        <dbReference type="ARBA" id="ARBA00022771"/>
    </source>
</evidence>
<feature type="domain" description="J" evidence="7">
    <location>
        <begin position="5"/>
        <end position="70"/>
    </location>
</feature>
<dbReference type="InterPro" id="IPR036869">
    <property type="entry name" value="J_dom_sf"/>
</dbReference>
<sequence length="318" mass="35598">MEYKDYYKILGVSKSATKEEIRKAYRKLAVKYHPDKNPDDKAAEDKFKEISEANEVLGDPEKRKLYDQLGANWKQYQQTGYDPNTRGRSHSEQRRGGRKYSYNSHGDASDIFGSSGFSDFFESFFGGSSHGFDNSRGFNGFNTNSSRPGSDLSGDIHISLQEAYTGTERIVDLGDQKIKVKIKPGAYDGLRLRVKGKGEKGIGGQAGNLFLNIKILPNPDYNRQGDDLYINVSIDLFTALLGGKQEISTLTGKVNINIPEGTQNDKQLRLKGKGMPKYGKNGNGDLYVKLQVKLPEKLNDHQRSLLKELKDSFNKAYA</sequence>
<evidence type="ECO:0000313" key="9">
    <source>
        <dbReference type="Proteomes" id="UP000659388"/>
    </source>
</evidence>
<dbReference type="SUPFAM" id="SSF49493">
    <property type="entry name" value="HSP40/DnaJ peptide-binding domain"/>
    <property type="match status" value="2"/>
</dbReference>
<dbReference type="Proteomes" id="UP000659388">
    <property type="component" value="Unassembled WGS sequence"/>
</dbReference>
<dbReference type="GO" id="GO:0042026">
    <property type="term" value="P:protein refolding"/>
    <property type="evidence" value="ECO:0007669"/>
    <property type="project" value="TreeGrafter"/>
</dbReference>
<dbReference type="CDD" id="cd06257">
    <property type="entry name" value="DnaJ"/>
    <property type="match status" value="1"/>
</dbReference>
<dbReference type="PROSITE" id="PS50076">
    <property type="entry name" value="DNAJ_2"/>
    <property type="match status" value="1"/>
</dbReference>
<keyword evidence="5" id="KW-0143">Chaperone</keyword>
<evidence type="ECO:0000313" key="8">
    <source>
        <dbReference type="EMBL" id="MBL3657656.1"/>
    </source>
</evidence>
<comment type="caution">
    <text evidence="8">The sequence shown here is derived from an EMBL/GenBank/DDBJ whole genome shotgun (WGS) entry which is preliminary data.</text>
</comment>
<dbReference type="Gene3D" id="1.10.287.110">
    <property type="entry name" value="DnaJ domain"/>
    <property type="match status" value="1"/>
</dbReference>
<evidence type="ECO:0000259" key="7">
    <source>
        <dbReference type="PROSITE" id="PS50076"/>
    </source>
</evidence>
<dbReference type="InterPro" id="IPR001623">
    <property type="entry name" value="DnaJ_domain"/>
</dbReference>
<dbReference type="PANTHER" id="PTHR43096:SF48">
    <property type="entry name" value="CHAPERONE PROTEIN DNAJ"/>
    <property type="match status" value="1"/>
</dbReference>
<organism evidence="8 9">
    <name type="scientific">Fulvivirga sediminis</name>
    <dbReference type="NCBI Taxonomy" id="2803949"/>
    <lineage>
        <taxon>Bacteria</taxon>
        <taxon>Pseudomonadati</taxon>
        <taxon>Bacteroidota</taxon>
        <taxon>Cytophagia</taxon>
        <taxon>Cytophagales</taxon>
        <taxon>Fulvivirgaceae</taxon>
        <taxon>Fulvivirga</taxon>
    </lineage>
</organism>
<feature type="region of interest" description="Disordered" evidence="6">
    <location>
        <begin position="77"/>
        <end position="104"/>
    </location>
</feature>
<keyword evidence="2" id="KW-0677">Repeat</keyword>
<dbReference type="AlphaFoldDB" id="A0A937K1M6"/>
<dbReference type="PRINTS" id="PR00625">
    <property type="entry name" value="JDOMAIN"/>
</dbReference>
<keyword evidence="4" id="KW-0862">Zinc</keyword>
<dbReference type="PROSITE" id="PS00636">
    <property type="entry name" value="DNAJ_1"/>
    <property type="match status" value="1"/>
</dbReference>